<proteinExistence type="predicted"/>
<dbReference type="GO" id="GO:0000706">
    <property type="term" value="P:meiotic DNA double-strand break processing"/>
    <property type="evidence" value="ECO:0007669"/>
    <property type="project" value="TreeGrafter"/>
</dbReference>
<dbReference type="Gene3D" id="3.40.1360.10">
    <property type="match status" value="1"/>
</dbReference>
<name>A0AAV3Q1S9_LITER</name>
<feature type="domain" description="Topoisomerase 6 subunit A/Spo11 TOPRIM" evidence="2">
    <location>
        <begin position="180"/>
        <end position="333"/>
    </location>
</feature>
<dbReference type="AlphaFoldDB" id="A0AAV3Q1S9"/>
<dbReference type="EMBL" id="BAABME010003037">
    <property type="protein sequence ID" value="GAA0157142.1"/>
    <property type="molecule type" value="Genomic_DNA"/>
</dbReference>
<organism evidence="3 4">
    <name type="scientific">Lithospermum erythrorhizon</name>
    <name type="common">Purple gromwell</name>
    <name type="synonym">Lithospermum officinale var. erythrorhizon</name>
    <dbReference type="NCBI Taxonomy" id="34254"/>
    <lineage>
        <taxon>Eukaryota</taxon>
        <taxon>Viridiplantae</taxon>
        <taxon>Streptophyta</taxon>
        <taxon>Embryophyta</taxon>
        <taxon>Tracheophyta</taxon>
        <taxon>Spermatophyta</taxon>
        <taxon>Magnoliopsida</taxon>
        <taxon>eudicotyledons</taxon>
        <taxon>Gunneridae</taxon>
        <taxon>Pentapetalae</taxon>
        <taxon>asterids</taxon>
        <taxon>lamiids</taxon>
        <taxon>Boraginales</taxon>
        <taxon>Boraginaceae</taxon>
        <taxon>Boraginoideae</taxon>
        <taxon>Lithospermeae</taxon>
        <taxon>Lithospermum</taxon>
    </lineage>
</organism>
<dbReference type="Proteomes" id="UP001454036">
    <property type="component" value="Unassembled WGS sequence"/>
</dbReference>
<dbReference type="CDD" id="cd00223">
    <property type="entry name" value="TOPRIM_TopoIIB_SPO"/>
    <property type="match status" value="1"/>
</dbReference>
<evidence type="ECO:0000259" key="2">
    <source>
        <dbReference type="Pfam" id="PF21180"/>
    </source>
</evidence>
<protein>
    <submittedName>
        <fullName evidence="3">Endodeoxyribonuclease</fullName>
    </submittedName>
</protein>
<dbReference type="InterPro" id="IPR034136">
    <property type="entry name" value="TOPRIM_Topo6A/Spo11"/>
</dbReference>
<dbReference type="GO" id="GO:0042138">
    <property type="term" value="P:meiotic DNA double-strand break formation"/>
    <property type="evidence" value="ECO:0007669"/>
    <property type="project" value="TreeGrafter"/>
</dbReference>
<evidence type="ECO:0000256" key="1">
    <source>
        <dbReference type="SAM" id="MobiDB-lite"/>
    </source>
</evidence>
<dbReference type="GO" id="GO:0003677">
    <property type="term" value="F:DNA binding"/>
    <property type="evidence" value="ECO:0007669"/>
    <property type="project" value="InterPro"/>
</dbReference>
<accession>A0AAV3Q1S9</accession>
<keyword evidence="4" id="KW-1185">Reference proteome</keyword>
<feature type="compositionally biased region" description="Low complexity" evidence="1">
    <location>
        <begin position="20"/>
        <end position="35"/>
    </location>
</feature>
<evidence type="ECO:0000313" key="4">
    <source>
        <dbReference type="Proteomes" id="UP001454036"/>
    </source>
</evidence>
<evidence type="ECO:0000313" key="3">
    <source>
        <dbReference type="EMBL" id="GAA0157142.1"/>
    </source>
</evidence>
<reference evidence="3 4" key="1">
    <citation type="submission" date="2024-01" db="EMBL/GenBank/DDBJ databases">
        <title>The complete chloroplast genome sequence of Lithospermum erythrorhizon: insights into the phylogenetic relationship among Boraginaceae species and the maternal lineages of purple gromwells.</title>
        <authorList>
            <person name="Okada T."/>
            <person name="Watanabe K."/>
        </authorList>
    </citation>
    <scope>NUCLEOTIDE SEQUENCE [LARGE SCALE GENOMIC DNA]</scope>
</reference>
<dbReference type="GO" id="GO:0003918">
    <property type="term" value="F:DNA topoisomerase type II (double strand cut, ATP-hydrolyzing) activity"/>
    <property type="evidence" value="ECO:0007669"/>
    <property type="project" value="InterPro"/>
</dbReference>
<dbReference type="InterPro" id="IPR002815">
    <property type="entry name" value="Spo11/TopoVI_A"/>
</dbReference>
<dbReference type="GO" id="GO:0000228">
    <property type="term" value="C:nuclear chromosome"/>
    <property type="evidence" value="ECO:0007669"/>
    <property type="project" value="TreeGrafter"/>
</dbReference>
<dbReference type="PANTHER" id="PTHR10848">
    <property type="entry name" value="MEIOTIC RECOMBINATION PROTEIN SPO11"/>
    <property type="match status" value="1"/>
</dbReference>
<dbReference type="Pfam" id="PF21180">
    <property type="entry name" value="TOP6A-Spo11_Toprim"/>
    <property type="match status" value="1"/>
</dbReference>
<dbReference type="PANTHER" id="PTHR10848:SF4">
    <property type="entry name" value="DNA TOPOISOMERASE 6 SUBUNIT A"/>
    <property type="match status" value="1"/>
</dbReference>
<dbReference type="SUPFAM" id="SSF56726">
    <property type="entry name" value="DNA topoisomerase IV, alpha subunit"/>
    <property type="match status" value="1"/>
</dbReference>
<comment type="caution">
    <text evidence="3">The sequence shown here is derived from an EMBL/GenBank/DDBJ whole genome shotgun (WGS) entry which is preliminary data.</text>
</comment>
<dbReference type="GO" id="GO:0007131">
    <property type="term" value="P:reciprocal meiotic recombination"/>
    <property type="evidence" value="ECO:0007669"/>
    <property type="project" value="TreeGrafter"/>
</dbReference>
<sequence length="339" mass="38260">MKGASSTAAAPRRSKRTRHGSSTAAMKGASSTAAAPRRSKRTRHGSSTAAPLPPKAPRNPKSKNTPSLSNYDFIKALIERPLFSVPHYTEADLKPDSNILITLKKSATISLSVNQFPSLRPPAVPRFILNLQMGGGVIGRLKYREIGSKIDCLKMGRANCVKAIPPHVKFVEDIKSDALFILLVGNYSAFKELAEERFYDRFPCIILSAVGPPDFLYKLKKDLNLPVLALFDCDPYWFKMLSFYGRGLNDIKWLGIRPTDFDKYKMGESLTLPMSNKDIKTGKDLFKDHFVNQNPEWLLEFKVMLECNQKTEIDALYCFGVKYLTRVFLPMKLQEEDWI</sequence>
<feature type="region of interest" description="Disordered" evidence="1">
    <location>
        <begin position="1"/>
        <end position="67"/>
    </location>
</feature>
<gene>
    <name evidence="3" type="ORF">LIER_14471</name>
</gene>
<dbReference type="InterPro" id="IPR036078">
    <property type="entry name" value="Spo11/TopoVI_A_sf"/>
</dbReference>